<feature type="domain" description="Calcineurin-like phosphoesterase" evidence="2">
    <location>
        <begin position="157"/>
        <end position="323"/>
    </location>
</feature>
<name>A0A154BS32_ANASB</name>
<sequence length="386" mass="43329">MSKKLVLMICSTLLFYILVHWYTGSRLWQLLSPLSGGIGPVVRAVFYALGLAYPLGRLANLRLPGRLGDTLIIIGSYWLGALFYALLLLLLFDGIYILDRYLSFLPEWIKSNQPSAGVIVIAVSLATVIVGVRNARDIVVRQITLSVAKPCPINPLTIISVSDMHLGLLVGVDRLQKLITLIQQYNPDLIMFPGDIIDETAGVFADERMADELRRLSPRFGVYSCLGNHEYIWGGTEKSICQLTQAGIRILRDEYAVINDSFIVVGRDDLSRRHYANPRKELVEILQDVDRSLPLLLLDHTPEDLIAGPKCGVDLQLFGHTHRGQMFPFNYITRQVFDMDWGYKQQGQCHTLISSGFGTWGPPLRIGSKAEVLYITLKFLPTNKEI</sequence>
<gene>
    <name evidence="3" type="ORF">AXX12_09660</name>
</gene>
<dbReference type="PANTHER" id="PTHR31302:SF0">
    <property type="entry name" value="TRANSMEMBRANE PROTEIN WITH METALLOPHOSPHOESTERASE DOMAIN"/>
    <property type="match status" value="1"/>
</dbReference>
<evidence type="ECO:0000313" key="4">
    <source>
        <dbReference type="Proteomes" id="UP000076268"/>
    </source>
</evidence>
<feature type="transmembrane region" description="Helical" evidence="1">
    <location>
        <begin position="112"/>
        <end position="132"/>
    </location>
</feature>
<dbReference type="PANTHER" id="PTHR31302">
    <property type="entry name" value="TRANSMEMBRANE PROTEIN WITH METALLOPHOSPHOESTERASE DOMAIN-RELATED"/>
    <property type="match status" value="1"/>
</dbReference>
<keyword evidence="1" id="KW-0472">Membrane</keyword>
<dbReference type="InterPro" id="IPR004843">
    <property type="entry name" value="Calcineurin-like_PHP"/>
</dbReference>
<dbReference type="InterPro" id="IPR029052">
    <property type="entry name" value="Metallo-depent_PP-like"/>
</dbReference>
<protein>
    <recommendedName>
        <fullName evidence="2">Calcineurin-like phosphoesterase domain-containing protein</fullName>
    </recommendedName>
</protein>
<dbReference type="EMBL" id="LSGP01000017">
    <property type="protein sequence ID" value="KYZ76675.1"/>
    <property type="molecule type" value="Genomic_DNA"/>
</dbReference>
<dbReference type="RefSeq" id="WP_066242548.1">
    <property type="nucleotide sequence ID" value="NZ_LSGP01000017.1"/>
</dbReference>
<reference evidence="3 4" key="1">
    <citation type="submission" date="2016-02" db="EMBL/GenBank/DDBJ databases">
        <title>Anaerosporomusa subterraneum gen. nov., sp. nov., a spore-forming obligate anaerobe isolated from saprolite.</title>
        <authorList>
            <person name="Choi J.K."/>
            <person name="Shah M."/>
            <person name="Yee N."/>
        </authorList>
    </citation>
    <scope>NUCLEOTIDE SEQUENCE [LARGE SCALE GENOMIC DNA]</scope>
    <source>
        <strain evidence="3 4">RU4</strain>
    </source>
</reference>
<dbReference type="Proteomes" id="UP000076268">
    <property type="component" value="Unassembled WGS sequence"/>
</dbReference>
<dbReference type="GO" id="GO:0016787">
    <property type="term" value="F:hydrolase activity"/>
    <property type="evidence" value="ECO:0007669"/>
    <property type="project" value="InterPro"/>
</dbReference>
<evidence type="ECO:0000313" key="3">
    <source>
        <dbReference type="EMBL" id="KYZ76675.1"/>
    </source>
</evidence>
<feature type="transmembrane region" description="Helical" evidence="1">
    <location>
        <begin position="67"/>
        <end position="92"/>
    </location>
</feature>
<feature type="transmembrane region" description="Helical" evidence="1">
    <location>
        <begin position="5"/>
        <end position="22"/>
    </location>
</feature>
<comment type="caution">
    <text evidence="3">The sequence shown here is derived from an EMBL/GenBank/DDBJ whole genome shotgun (WGS) entry which is preliminary data.</text>
</comment>
<keyword evidence="1" id="KW-0812">Transmembrane</keyword>
<dbReference type="OrthoDB" id="9780884at2"/>
<dbReference type="AlphaFoldDB" id="A0A154BS32"/>
<dbReference type="CDD" id="cd07385">
    <property type="entry name" value="MPP_YkuE_C"/>
    <property type="match status" value="1"/>
</dbReference>
<dbReference type="STRING" id="1794912.AXX12_09660"/>
<organism evidence="3 4">
    <name type="scientific">Anaerosporomusa subterranea</name>
    <dbReference type="NCBI Taxonomy" id="1794912"/>
    <lineage>
        <taxon>Bacteria</taxon>
        <taxon>Bacillati</taxon>
        <taxon>Bacillota</taxon>
        <taxon>Negativicutes</taxon>
        <taxon>Acetonemataceae</taxon>
        <taxon>Anaerosporomusa</taxon>
    </lineage>
</organism>
<dbReference type="Pfam" id="PF00149">
    <property type="entry name" value="Metallophos"/>
    <property type="match status" value="1"/>
</dbReference>
<accession>A0A154BS32</accession>
<dbReference type="Gene3D" id="3.60.21.10">
    <property type="match status" value="1"/>
</dbReference>
<dbReference type="SUPFAM" id="SSF56300">
    <property type="entry name" value="Metallo-dependent phosphatases"/>
    <property type="match status" value="1"/>
</dbReference>
<feature type="transmembrane region" description="Helical" evidence="1">
    <location>
        <begin position="34"/>
        <end position="55"/>
    </location>
</feature>
<evidence type="ECO:0000256" key="1">
    <source>
        <dbReference type="SAM" id="Phobius"/>
    </source>
</evidence>
<proteinExistence type="predicted"/>
<evidence type="ECO:0000259" key="2">
    <source>
        <dbReference type="Pfam" id="PF00149"/>
    </source>
</evidence>
<dbReference type="InterPro" id="IPR051158">
    <property type="entry name" value="Metallophosphoesterase_sf"/>
</dbReference>
<keyword evidence="4" id="KW-1185">Reference proteome</keyword>
<keyword evidence="1" id="KW-1133">Transmembrane helix</keyword>